<organism evidence="4 5">
    <name type="scientific">Agromyces intestinalis</name>
    <dbReference type="NCBI Taxonomy" id="2592652"/>
    <lineage>
        <taxon>Bacteria</taxon>
        <taxon>Bacillati</taxon>
        <taxon>Actinomycetota</taxon>
        <taxon>Actinomycetes</taxon>
        <taxon>Micrococcales</taxon>
        <taxon>Microbacteriaceae</taxon>
        <taxon>Agromyces</taxon>
    </lineage>
</organism>
<keyword evidence="2" id="KW-0501">Molybdenum cofactor biosynthesis</keyword>
<keyword evidence="5" id="KW-1185">Reference proteome</keyword>
<feature type="domain" description="MoaB/Mog" evidence="3">
    <location>
        <begin position="13"/>
        <end position="157"/>
    </location>
</feature>
<dbReference type="InterPro" id="IPR001453">
    <property type="entry name" value="MoaB/Mog_dom"/>
</dbReference>
<proteinExistence type="predicted"/>
<dbReference type="NCBIfam" id="TIGR00177">
    <property type="entry name" value="molyb_syn"/>
    <property type="match status" value="1"/>
</dbReference>
<dbReference type="PANTHER" id="PTHR43764">
    <property type="entry name" value="MOLYBDENUM COFACTOR BIOSYNTHESIS"/>
    <property type="match status" value="1"/>
</dbReference>
<reference evidence="4 5" key="1">
    <citation type="submission" date="2019-09" db="EMBL/GenBank/DDBJ databases">
        <title>Genome sequencing of strain KACC 19306.</title>
        <authorList>
            <person name="Heo J."/>
            <person name="Kim S.-J."/>
            <person name="Kim J.-S."/>
            <person name="Hong S.-B."/>
            <person name="Kwon S.-W."/>
        </authorList>
    </citation>
    <scope>NUCLEOTIDE SEQUENCE [LARGE SCALE GENOMIC DNA]</scope>
    <source>
        <strain evidence="4 5">KACC 19306</strain>
    </source>
</reference>
<dbReference type="InterPro" id="IPR051920">
    <property type="entry name" value="MPT_Adenylyltrnsfr/MoaC-Rel"/>
</dbReference>
<accession>A0A5C1YFE0</accession>
<dbReference type="Gene3D" id="3.40.980.10">
    <property type="entry name" value="MoaB/Mog-like domain"/>
    <property type="match status" value="1"/>
</dbReference>
<dbReference type="KEGG" id="ail:FLP10_04195"/>
<evidence type="ECO:0000259" key="3">
    <source>
        <dbReference type="SMART" id="SM00852"/>
    </source>
</evidence>
<sequence>MESVTGTSGVPAAVVTVSDRAAAGVREDASGPLAVRMLREAGCLVGEPAVVPDGADSVQGAISSALAAGARLVVTTGGTGIGPRDRTPEGTRPLLERELPGIGEQLRRAPAPGALLSRGLAGVALGAAGPALVVNLPGSTGGVRDGVTLIAGVLSHAIAQLDGGDHA</sequence>
<evidence type="ECO:0000313" key="4">
    <source>
        <dbReference type="EMBL" id="QEO13709.1"/>
    </source>
</evidence>
<dbReference type="InterPro" id="IPR008284">
    <property type="entry name" value="MoCF_biosynth_CS"/>
</dbReference>
<dbReference type="UniPathway" id="UPA00344"/>
<dbReference type="PANTHER" id="PTHR43764:SF1">
    <property type="entry name" value="MOLYBDOPTERIN MOLYBDOTRANSFERASE"/>
    <property type="match status" value="1"/>
</dbReference>
<dbReference type="OrthoDB" id="9794429at2"/>
<dbReference type="CDD" id="cd00886">
    <property type="entry name" value="MogA_MoaB"/>
    <property type="match status" value="1"/>
</dbReference>
<dbReference type="RefSeq" id="WP_149159732.1">
    <property type="nucleotide sequence ID" value="NZ_CP043505.1"/>
</dbReference>
<dbReference type="EMBL" id="CP043505">
    <property type="protein sequence ID" value="QEO13709.1"/>
    <property type="molecule type" value="Genomic_DNA"/>
</dbReference>
<evidence type="ECO:0000256" key="2">
    <source>
        <dbReference type="ARBA" id="ARBA00023150"/>
    </source>
</evidence>
<dbReference type="Pfam" id="PF00994">
    <property type="entry name" value="MoCF_biosynth"/>
    <property type="match status" value="1"/>
</dbReference>
<name>A0A5C1YFE0_9MICO</name>
<dbReference type="AlphaFoldDB" id="A0A5C1YFE0"/>
<comment type="pathway">
    <text evidence="1">Cofactor biosynthesis; molybdopterin biosynthesis.</text>
</comment>
<dbReference type="InterPro" id="IPR036425">
    <property type="entry name" value="MoaB/Mog-like_dom_sf"/>
</dbReference>
<dbReference type="Proteomes" id="UP000324678">
    <property type="component" value="Chromosome"/>
</dbReference>
<dbReference type="SMART" id="SM00852">
    <property type="entry name" value="MoCF_biosynth"/>
    <property type="match status" value="1"/>
</dbReference>
<dbReference type="SUPFAM" id="SSF53218">
    <property type="entry name" value="Molybdenum cofactor biosynthesis proteins"/>
    <property type="match status" value="1"/>
</dbReference>
<evidence type="ECO:0000313" key="5">
    <source>
        <dbReference type="Proteomes" id="UP000324678"/>
    </source>
</evidence>
<evidence type="ECO:0000256" key="1">
    <source>
        <dbReference type="ARBA" id="ARBA00005046"/>
    </source>
</evidence>
<protein>
    <submittedName>
        <fullName evidence="4">MogA/MoaB family molybdenum cofactor biosynthesis protein</fullName>
    </submittedName>
</protein>
<gene>
    <name evidence="4" type="ORF">FLP10_04195</name>
</gene>
<dbReference type="PROSITE" id="PS01078">
    <property type="entry name" value="MOCF_BIOSYNTHESIS_1"/>
    <property type="match status" value="1"/>
</dbReference>
<dbReference type="GO" id="GO:0006777">
    <property type="term" value="P:Mo-molybdopterin cofactor biosynthetic process"/>
    <property type="evidence" value="ECO:0007669"/>
    <property type="project" value="UniProtKB-KW"/>
</dbReference>